<dbReference type="RefSeq" id="WP_354009828.1">
    <property type="nucleotide sequence ID" value="NZ_JBEWTA010000001.1"/>
</dbReference>
<comment type="caution">
    <text evidence="1">The sequence shown here is derived from an EMBL/GenBank/DDBJ whole genome shotgun (WGS) entry which is preliminary data.</text>
</comment>
<dbReference type="EMBL" id="JBEWTB010000002">
    <property type="protein sequence ID" value="MET4755403.1"/>
    <property type="molecule type" value="Genomic_DNA"/>
</dbReference>
<keyword evidence="2" id="KW-1185">Reference proteome</keyword>
<gene>
    <name evidence="1" type="ORF">V5J35_000595</name>
</gene>
<protein>
    <submittedName>
        <fullName evidence="1">Uncharacterized protein</fullName>
    </submittedName>
</protein>
<evidence type="ECO:0000313" key="2">
    <source>
        <dbReference type="Proteomes" id="UP001549366"/>
    </source>
</evidence>
<name>A0ABV2SCB7_9GAMM</name>
<organism evidence="1 2">
    <name type="scientific">Endozoicomonas lisbonensis</name>
    <dbReference type="NCBI Taxonomy" id="3120522"/>
    <lineage>
        <taxon>Bacteria</taxon>
        <taxon>Pseudomonadati</taxon>
        <taxon>Pseudomonadota</taxon>
        <taxon>Gammaproteobacteria</taxon>
        <taxon>Oceanospirillales</taxon>
        <taxon>Endozoicomonadaceae</taxon>
        <taxon>Endozoicomonas</taxon>
    </lineage>
</organism>
<proteinExistence type="predicted"/>
<evidence type="ECO:0000313" key="1">
    <source>
        <dbReference type="EMBL" id="MET4755403.1"/>
    </source>
</evidence>
<sequence>MSLPKRYITTKNYHVVPILGLHPDDIKKSTKQVFRDREDIAHCTLLNLVASSFGISGGFAGYKEEYQHKLAPFMEKHGLQQWSNLITPQFTPDANAPLSLDVEKLADRFFFF</sequence>
<reference evidence="1 2" key="1">
    <citation type="submission" date="2024-06" db="EMBL/GenBank/DDBJ databases">
        <title>Genomic Encyclopedia of Type Strains, Phase V (KMG-V): Genome sequencing to study the core and pangenomes of soil and plant-associated prokaryotes.</title>
        <authorList>
            <person name="Whitman W."/>
        </authorList>
    </citation>
    <scope>NUCLEOTIDE SEQUENCE [LARGE SCALE GENOMIC DNA]</scope>
    <source>
        <strain evidence="1 2">NE40</strain>
    </source>
</reference>
<accession>A0ABV2SCB7</accession>
<dbReference type="Proteomes" id="UP001549366">
    <property type="component" value="Unassembled WGS sequence"/>
</dbReference>